<dbReference type="PANTHER" id="PTHR43285">
    <property type="entry name" value="ANTHRANILATE PHOSPHORIBOSYLTRANSFERASE"/>
    <property type="match status" value="1"/>
</dbReference>
<dbReference type="InterPro" id="IPR000312">
    <property type="entry name" value="Glycosyl_Trfase_fam3"/>
</dbReference>
<dbReference type="Gene3D" id="3.40.1030.10">
    <property type="entry name" value="Nucleoside phosphorylase/phosphoribosyltransferase catalytic domain"/>
    <property type="match status" value="1"/>
</dbReference>
<feature type="domain" description="Glycosyl transferase family 3" evidence="5">
    <location>
        <begin position="104"/>
        <end position="255"/>
    </location>
</feature>
<dbReference type="Pfam" id="PF00591">
    <property type="entry name" value="Glycos_transf_3"/>
    <property type="match status" value="1"/>
</dbReference>
<gene>
    <name evidence="7" type="ORF">M2319_000611</name>
</gene>
<keyword evidence="3" id="KW-0808">Transferase</keyword>
<name>A0ABT3H7B8_9HYPH</name>
<evidence type="ECO:0000256" key="1">
    <source>
        <dbReference type="ARBA" id="ARBA00022605"/>
    </source>
</evidence>
<keyword evidence="1" id="KW-0028">Amino-acid biosynthesis</keyword>
<dbReference type="SUPFAM" id="SSF47648">
    <property type="entry name" value="Nucleoside phosphorylase/phosphoribosyltransferase N-terminal domain"/>
    <property type="match status" value="1"/>
</dbReference>
<organism evidence="7 8">
    <name type="scientific">Rhodobium gokarnense</name>
    <dbReference type="NCBI Taxonomy" id="364296"/>
    <lineage>
        <taxon>Bacteria</taxon>
        <taxon>Pseudomonadati</taxon>
        <taxon>Pseudomonadota</taxon>
        <taxon>Alphaproteobacteria</taxon>
        <taxon>Hyphomicrobiales</taxon>
        <taxon>Rhodobiaceae</taxon>
        <taxon>Rhodobium</taxon>
    </lineage>
</organism>
<reference evidence="8" key="1">
    <citation type="submission" date="2023-07" db="EMBL/GenBank/DDBJ databases">
        <title>Genome sequencing of Purple Non-Sulfur Bacteria from various extreme environments.</title>
        <authorList>
            <person name="Mayer M."/>
        </authorList>
    </citation>
    <scope>NUCLEOTIDE SEQUENCE [LARGE SCALE GENOMIC DNA]</scope>
    <source>
        <strain evidence="8">DSM 17935</strain>
    </source>
</reference>
<accession>A0ABT3H7B8</accession>
<dbReference type="RefSeq" id="WP_264599967.1">
    <property type="nucleotide sequence ID" value="NZ_JAOQNS010000002.1"/>
</dbReference>
<protein>
    <submittedName>
        <fullName evidence="7">Anthranilate phosphoribosyltransferase</fullName>
    </submittedName>
</protein>
<comment type="caution">
    <text evidence="7">The sequence shown here is derived from an EMBL/GenBank/DDBJ whole genome shotgun (WGS) entry which is preliminary data.</text>
</comment>
<dbReference type="InterPro" id="IPR036320">
    <property type="entry name" value="Glycosyl_Trfase_fam3_N_dom_sf"/>
</dbReference>
<evidence type="ECO:0000259" key="6">
    <source>
        <dbReference type="Pfam" id="PF02885"/>
    </source>
</evidence>
<evidence type="ECO:0000259" key="5">
    <source>
        <dbReference type="Pfam" id="PF00591"/>
    </source>
</evidence>
<sequence length="335" mass="36610">MTPEPHPFARFVAILGRGKTLTRSLTVDEAEEAMSMIIEGRVLPEQVGAFLMLLRVKEESPEEIAGFVRAVRSHVAIPAGAPKVDLDWSSYAGKRRQLPWFVLSAMLLARNGIKVFMHGTEGHTAGRLYTRETLEQLGLSIAGSFDEAAAQLAATNFSYMPLEVISPKLKHLIELRPVLGLRSPVHTLSRMVNPFKAPATIQGIFHPGYMDIHRGAAKVLGEPNMAVFRGEGGEVERRPNKPCEVWTVHDGVAGEEVWPPLLPEPRQGADEDMDISRLTALWRGEFADDYAEAAVTGTVALALKVMRRAGSLEEAQGAAEAMWKARDTAGFPAVA</sequence>
<evidence type="ECO:0000313" key="8">
    <source>
        <dbReference type="Proteomes" id="UP001209755"/>
    </source>
</evidence>
<dbReference type="InterPro" id="IPR017459">
    <property type="entry name" value="Glycosyl_Trfase_fam3_N_dom"/>
</dbReference>
<feature type="domain" description="Glycosyl transferase family 3 N-terminal" evidence="6">
    <location>
        <begin position="23"/>
        <end position="74"/>
    </location>
</feature>
<keyword evidence="2 7" id="KW-0328">Glycosyltransferase</keyword>
<dbReference type="PANTHER" id="PTHR43285:SF2">
    <property type="entry name" value="ANTHRANILATE PHOSPHORIBOSYLTRANSFERASE"/>
    <property type="match status" value="1"/>
</dbReference>
<evidence type="ECO:0000313" key="7">
    <source>
        <dbReference type="EMBL" id="MCW2306292.1"/>
    </source>
</evidence>
<dbReference type="InterPro" id="IPR005940">
    <property type="entry name" value="Anthranilate_Pribosyl_Tfrase"/>
</dbReference>
<keyword evidence="4" id="KW-0822">Tryptophan biosynthesis</keyword>
<dbReference type="Proteomes" id="UP001209755">
    <property type="component" value="Unassembled WGS sequence"/>
</dbReference>
<keyword evidence="8" id="KW-1185">Reference proteome</keyword>
<dbReference type="SUPFAM" id="SSF52418">
    <property type="entry name" value="Nucleoside phosphorylase/phosphoribosyltransferase catalytic domain"/>
    <property type="match status" value="1"/>
</dbReference>
<dbReference type="NCBIfam" id="NF006564">
    <property type="entry name" value="PRK09071.1"/>
    <property type="match status" value="1"/>
</dbReference>
<evidence type="ECO:0000256" key="4">
    <source>
        <dbReference type="ARBA" id="ARBA00022822"/>
    </source>
</evidence>
<dbReference type="Gene3D" id="1.20.970.10">
    <property type="entry name" value="Transferase, Pyrimidine Nucleoside Phosphorylase, Chain C"/>
    <property type="match status" value="1"/>
</dbReference>
<keyword evidence="4" id="KW-0057">Aromatic amino acid biosynthesis</keyword>
<dbReference type="InterPro" id="IPR035902">
    <property type="entry name" value="Nuc_phospho_transferase"/>
</dbReference>
<dbReference type="Pfam" id="PF02885">
    <property type="entry name" value="Glycos_trans_3N"/>
    <property type="match status" value="1"/>
</dbReference>
<proteinExistence type="predicted"/>
<evidence type="ECO:0000256" key="2">
    <source>
        <dbReference type="ARBA" id="ARBA00022676"/>
    </source>
</evidence>
<dbReference type="EMBL" id="JAOQNS010000002">
    <property type="protein sequence ID" value="MCW2306292.1"/>
    <property type="molecule type" value="Genomic_DNA"/>
</dbReference>
<evidence type="ECO:0000256" key="3">
    <source>
        <dbReference type="ARBA" id="ARBA00022679"/>
    </source>
</evidence>
<dbReference type="GO" id="GO:0016757">
    <property type="term" value="F:glycosyltransferase activity"/>
    <property type="evidence" value="ECO:0007669"/>
    <property type="project" value="UniProtKB-KW"/>
</dbReference>